<dbReference type="Gene3D" id="3.40.50.300">
    <property type="entry name" value="P-loop containing nucleotide triphosphate hydrolases"/>
    <property type="match status" value="1"/>
</dbReference>
<dbReference type="SUPFAM" id="SSF52540">
    <property type="entry name" value="P-loop containing nucleoside triphosphate hydrolases"/>
    <property type="match status" value="1"/>
</dbReference>
<evidence type="ECO:0000256" key="2">
    <source>
        <dbReference type="ARBA" id="ARBA00022840"/>
    </source>
</evidence>
<feature type="compositionally biased region" description="Low complexity" evidence="3">
    <location>
        <begin position="235"/>
        <end position="244"/>
    </location>
</feature>
<dbReference type="AlphaFoldDB" id="A0A7W9JHM8"/>
<accession>A0A7W9JHM8</accession>
<dbReference type="GO" id="GO:0016887">
    <property type="term" value="F:ATP hydrolysis activity"/>
    <property type="evidence" value="ECO:0007669"/>
    <property type="project" value="TreeGrafter"/>
</dbReference>
<feature type="domain" description="CobQ/CobB/MinD/ParA nucleotide binding" evidence="4">
    <location>
        <begin position="285"/>
        <end position="518"/>
    </location>
</feature>
<dbReference type="PANTHER" id="PTHR43384">
    <property type="entry name" value="SEPTUM SITE-DETERMINING PROTEIN MIND HOMOLOG, CHLOROPLASTIC-RELATED"/>
    <property type="match status" value="1"/>
</dbReference>
<comment type="caution">
    <text evidence="5">The sequence shown here is derived from an EMBL/GenBank/DDBJ whole genome shotgun (WGS) entry which is preliminary data.</text>
</comment>
<keyword evidence="1" id="KW-0547">Nucleotide-binding</keyword>
<dbReference type="InterPro" id="IPR027417">
    <property type="entry name" value="P-loop_NTPase"/>
</dbReference>
<feature type="compositionally biased region" description="Basic and acidic residues" evidence="3">
    <location>
        <begin position="249"/>
        <end position="273"/>
    </location>
</feature>
<dbReference type="GO" id="GO:0051782">
    <property type="term" value="P:negative regulation of cell division"/>
    <property type="evidence" value="ECO:0007669"/>
    <property type="project" value="TreeGrafter"/>
</dbReference>
<dbReference type="Pfam" id="PF01656">
    <property type="entry name" value="CbiA"/>
    <property type="match status" value="1"/>
</dbReference>
<evidence type="ECO:0000313" key="5">
    <source>
        <dbReference type="EMBL" id="MBB5847838.1"/>
    </source>
</evidence>
<dbReference type="EMBL" id="JACHMW010000001">
    <property type="protein sequence ID" value="MBB5847838.1"/>
    <property type="molecule type" value="Genomic_DNA"/>
</dbReference>
<dbReference type="GO" id="GO:0005524">
    <property type="term" value="F:ATP binding"/>
    <property type="evidence" value="ECO:0007669"/>
    <property type="project" value="UniProtKB-KW"/>
</dbReference>
<dbReference type="GO" id="GO:0005829">
    <property type="term" value="C:cytosol"/>
    <property type="evidence" value="ECO:0007669"/>
    <property type="project" value="TreeGrafter"/>
</dbReference>
<name>A0A7W9JHM8_9MICC</name>
<dbReference type="InterPro" id="IPR050625">
    <property type="entry name" value="ParA/MinD_ATPase"/>
</dbReference>
<evidence type="ECO:0000259" key="4">
    <source>
        <dbReference type="Pfam" id="PF01656"/>
    </source>
</evidence>
<protein>
    <submittedName>
        <fullName evidence="5">Mrp family chromosome partitioning ATPase</fullName>
    </submittedName>
</protein>
<organism evidence="5 6">
    <name type="scientific">Micrococcus endophyticus</name>
    <dbReference type="NCBI Taxonomy" id="455343"/>
    <lineage>
        <taxon>Bacteria</taxon>
        <taxon>Bacillati</taxon>
        <taxon>Actinomycetota</taxon>
        <taxon>Actinomycetes</taxon>
        <taxon>Micrococcales</taxon>
        <taxon>Micrococcaceae</taxon>
        <taxon>Micrococcus</taxon>
    </lineage>
</organism>
<feature type="compositionally biased region" description="Low complexity" evidence="3">
    <location>
        <begin position="161"/>
        <end position="179"/>
    </location>
</feature>
<reference evidence="5 6" key="1">
    <citation type="submission" date="2020-08" db="EMBL/GenBank/DDBJ databases">
        <title>Sequencing the genomes of 1000 actinobacteria strains.</title>
        <authorList>
            <person name="Klenk H.-P."/>
        </authorList>
    </citation>
    <scope>NUCLEOTIDE SEQUENCE [LARGE SCALE GENOMIC DNA]</scope>
    <source>
        <strain evidence="5 6">DSM 17945</strain>
    </source>
</reference>
<evidence type="ECO:0000256" key="3">
    <source>
        <dbReference type="SAM" id="MobiDB-lite"/>
    </source>
</evidence>
<feature type="region of interest" description="Disordered" evidence="3">
    <location>
        <begin position="127"/>
        <end position="283"/>
    </location>
</feature>
<evidence type="ECO:0000313" key="6">
    <source>
        <dbReference type="Proteomes" id="UP000567246"/>
    </source>
</evidence>
<feature type="compositionally biased region" description="Basic and acidic residues" evidence="3">
    <location>
        <begin position="188"/>
        <end position="198"/>
    </location>
</feature>
<keyword evidence="6" id="KW-1185">Reference proteome</keyword>
<gene>
    <name evidence="5" type="ORF">HDA33_000402</name>
</gene>
<feature type="compositionally biased region" description="Basic residues" evidence="3">
    <location>
        <begin position="550"/>
        <end position="559"/>
    </location>
</feature>
<dbReference type="Proteomes" id="UP000567246">
    <property type="component" value="Unassembled WGS sequence"/>
</dbReference>
<proteinExistence type="predicted"/>
<keyword evidence="2" id="KW-0067">ATP-binding</keyword>
<dbReference type="GO" id="GO:0009898">
    <property type="term" value="C:cytoplasmic side of plasma membrane"/>
    <property type="evidence" value="ECO:0007669"/>
    <property type="project" value="TreeGrafter"/>
</dbReference>
<sequence>MTVRIALATTVLPGLDHIGPLERHQTRITVVRRAEDLAELLAIARSGLVDAVLVAGATEAVTGAFLEELARLPRPVGAAAISEVRAERRRLRALGVPCVRADAGPEPLAAAVVEAALAAAEGRRARADAMAEDEDGEDPVDGLDGIELTYGVLDDGPRLGPPLLGGDPERSAASAARPGAGAGDEAVDDGRRGGRAGDDLVPADAAQGGVTRDGVAQDRAQDGSAPGSARDDAQDSAAWDADAAGRSVPDVDRPDPRDPNGDAAEHAEDRPDVEASGTPGDARVIAVWGPTGAPGRTTVAVNLAAEHAVAGRSTLLVDLDTYGPSVGAHLGLTEESAGVARAIRRADHGPLGPADLEAAGVRVRVAGAELTVLTGLTRVDRWPELRPAALTSLLAAARERWERVVVDVGFGLEQDEELSFDVPAPQRNGATLAALAAADEVLAVGGPDAVSLPRLVRGTEELAEAAPEARLRVVVNRLRPAAAGVSPRSQVEAVWSRYASAGIPLAAFLPWDPAAADRALLGGQVLAEAAPNSALRRALAELADVDPRGARRTGRRRRPTGQGPAGAARRHPQDEGAARPSRRRTLMPWSARSRRTP</sequence>
<feature type="region of interest" description="Disordered" evidence="3">
    <location>
        <begin position="546"/>
        <end position="597"/>
    </location>
</feature>
<dbReference type="InterPro" id="IPR002586">
    <property type="entry name" value="CobQ/CobB/MinD/ParA_Nub-bd_dom"/>
</dbReference>
<dbReference type="RefSeq" id="WP_338104222.1">
    <property type="nucleotide sequence ID" value="NZ_BAABAG010000010.1"/>
</dbReference>
<dbReference type="PANTHER" id="PTHR43384:SF6">
    <property type="entry name" value="SEPTUM SITE-DETERMINING PROTEIN MIND HOMOLOG, CHLOROPLASTIC"/>
    <property type="match status" value="1"/>
</dbReference>
<evidence type="ECO:0000256" key="1">
    <source>
        <dbReference type="ARBA" id="ARBA00022741"/>
    </source>
</evidence>
<feature type="compositionally biased region" description="Acidic residues" evidence="3">
    <location>
        <begin position="130"/>
        <end position="141"/>
    </location>
</feature>